<dbReference type="KEGG" id="fax:FUAX_27070"/>
<evidence type="ECO:0000313" key="4">
    <source>
        <dbReference type="Proteomes" id="UP001348817"/>
    </source>
</evidence>
<evidence type="ECO:0000313" key="3">
    <source>
        <dbReference type="EMBL" id="BDD10275.1"/>
    </source>
</evidence>
<protein>
    <recommendedName>
        <fullName evidence="2">Outer membrane protein beta-barrel domain-containing protein</fullName>
    </recommendedName>
</protein>
<evidence type="ECO:0000256" key="1">
    <source>
        <dbReference type="SAM" id="SignalP"/>
    </source>
</evidence>
<reference evidence="3 4" key="1">
    <citation type="submission" date="2021-12" db="EMBL/GenBank/DDBJ databases">
        <title>Genome sequencing of bacteria with rrn-lacking chromosome and rrn-plasmid.</title>
        <authorList>
            <person name="Anda M."/>
            <person name="Iwasaki W."/>
        </authorList>
    </citation>
    <scope>NUCLEOTIDE SEQUENCE [LARGE SCALE GENOMIC DNA]</scope>
    <source>
        <strain evidence="3 4">DSM 100852</strain>
    </source>
</reference>
<dbReference type="AlphaFoldDB" id="A0AAU9DCY0"/>
<evidence type="ECO:0000259" key="2">
    <source>
        <dbReference type="Pfam" id="PF13568"/>
    </source>
</evidence>
<feature type="signal peptide" evidence="1">
    <location>
        <begin position="1"/>
        <end position="19"/>
    </location>
</feature>
<keyword evidence="4" id="KW-1185">Reference proteome</keyword>
<dbReference type="InterPro" id="IPR011250">
    <property type="entry name" value="OMP/PagP_B-barrel"/>
</dbReference>
<gene>
    <name evidence="3" type="ORF">FUAX_27070</name>
</gene>
<dbReference type="Pfam" id="PF13568">
    <property type="entry name" value="OMP_b-brl_2"/>
    <property type="match status" value="1"/>
</dbReference>
<proteinExistence type="predicted"/>
<name>A0AAU9DCY0_9BACT</name>
<dbReference type="RefSeq" id="WP_338391844.1">
    <property type="nucleotide sequence ID" value="NZ_AP025314.1"/>
</dbReference>
<dbReference type="InterPro" id="IPR025665">
    <property type="entry name" value="Beta-barrel_OMP_2"/>
</dbReference>
<accession>A0AAU9DCY0</accession>
<dbReference type="EMBL" id="AP025314">
    <property type="protein sequence ID" value="BDD10275.1"/>
    <property type="molecule type" value="Genomic_DNA"/>
</dbReference>
<keyword evidence="1" id="KW-0732">Signal</keyword>
<organism evidence="3 4">
    <name type="scientific">Fulvitalea axinellae</name>
    <dbReference type="NCBI Taxonomy" id="1182444"/>
    <lineage>
        <taxon>Bacteria</taxon>
        <taxon>Pseudomonadati</taxon>
        <taxon>Bacteroidota</taxon>
        <taxon>Cytophagia</taxon>
        <taxon>Cytophagales</taxon>
        <taxon>Persicobacteraceae</taxon>
        <taxon>Fulvitalea</taxon>
    </lineage>
</organism>
<dbReference type="Proteomes" id="UP001348817">
    <property type="component" value="Chromosome"/>
</dbReference>
<dbReference type="SUPFAM" id="SSF56925">
    <property type="entry name" value="OMPA-like"/>
    <property type="match status" value="1"/>
</dbReference>
<feature type="chain" id="PRO_5043414847" description="Outer membrane protein beta-barrel domain-containing protein" evidence="1">
    <location>
        <begin position="20"/>
        <end position="223"/>
    </location>
</feature>
<feature type="domain" description="Outer membrane protein beta-barrel" evidence="2">
    <location>
        <begin position="19"/>
        <end position="198"/>
    </location>
</feature>
<sequence>MKKMLFALALLFAFGFANAQDESSEEGNDSEHVNELKFGVRGAANLGTFALNEVYKGVSKWDWGFTVGVTAEKHFSPLFSVQAELLYSYQQAGVLGTFAPLGVRYENTIKTDFLNLPVMAKFYVFDGFYLDAGLQAGLKLDARQDLEQKGMGMSSSEESNIAKDFIDVTFDVVGGGGYLFDFGLFVDLRYQYGFLNMLRPGSRPENDTSLKRSSFALGIGYVF</sequence>